<reference evidence="3" key="2">
    <citation type="submission" date="2019-07" db="EMBL/GenBank/DDBJ databases">
        <authorList>
            <person name="Seetharam A."/>
            <person name="Woodhouse M."/>
            <person name="Cannon E."/>
        </authorList>
    </citation>
    <scope>NUCLEOTIDE SEQUENCE [LARGE SCALE GENOMIC DNA]</scope>
    <source>
        <strain evidence="3">cv. B73</strain>
    </source>
</reference>
<reference evidence="3" key="3">
    <citation type="submission" date="2021-05" db="UniProtKB">
        <authorList>
            <consortium name="EnsemblPlants"/>
        </authorList>
    </citation>
    <scope>IDENTIFICATION</scope>
    <source>
        <strain evidence="3">cv. B73</strain>
    </source>
</reference>
<accession>A0A1D6DWK8</accession>
<dbReference type="Gramene" id="Zm00001eb068750_T001">
    <property type="protein sequence ID" value="Zm00001eb068750_P001"/>
    <property type="gene ID" value="Zm00001eb068750"/>
</dbReference>
<proteinExistence type="predicted"/>
<protein>
    <submittedName>
        <fullName evidence="2 3">Uncharacterized protein</fullName>
    </submittedName>
</protein>
<gene>
    <name evidence="2" type="ORF">ZEAMMB73_Zm00001d002101</name>
</gene>
<feature type="compositionally biased region" description="Low complexity" evidence="1">
    <location>
        <begin position="85"/>
        <end position="96"/>
    </location>
</feature>
<dbReference type="AlphaFoldDB" id="A0A1D6DWK8"/>
<evidence type="ECO:0000313" key="3">
    <source>
        <dbReference type="EnsemblPlants" id="Zm00001eb068750_P001"/>
    </source>
</evidence>
<evidence type="ECO:0000256" key="1">
    <source>
        <dbReference type="SAM" id="MobiDB-lite"/>
    </source>
</evidence>
<sequence>MCLVPHAQLLVLLVQEPPVQRRLADIGRELRQRFDPPISVRVEEEGEGVPVRGLPHHPLSCAACMASPMLTMMLPSRGSAGTQWPSLRTSRPPTSSCKMRVMQLASSCSLKPMLVLSSAAAGK</sequence>
<organism evidence="2">
    <name type="scientific">Zea mays</name>
    <name type="common">Maize</name>
    <dbReference type="NCBI Taxonomy" id="4577"/>
    <lineage>
        <taxon>Eukaryota</taxon>
        <taxon>Viridiplantae</taxon>
        <taxon>Streptophyta</taxon>
        <taxon>Embryophyta</taxon>
        <taxon>Tracheophyta</taxon>
        <taxon>Spermatophyta</taxon>
        <taxon>Magnoliopsida</taxon>
        <taxon>Liliopsida</taxon>
        <taxon>Poales</taxon>
        <taxon>Poaceae</taxon>
        <taxon>PACMAD clade</taxon>
        <taxon>Panicoideae</taxon>
        <taxon>Andropogonodae</taxon>
        <taxon>Andropogoneae</taxon>
        <taxon>Tripsacinae</taxon>
        <taxon>Zea</taxon>
    </lineage>
</organism>
<dbReference type="EMBL" id="CM007648">
    <property type="protein sequence ID" value="ONM13060.1"/>
    <property type="molecule type" value="Genomic_DNA"/>
</dbReference>
<evidence type="ECO:0000313" key="4">
    <source>
        <dbReference type="Proteomes" id="UP000007305"/>
    </source>
</evidence>
<dbReference type="Proteomes" id="UP000007305">
    <property type="component" value="Chromosome 2"/>
</dbReference>
<evidence type="ECO:0000313" key="2">
    <source>
        <dbReference type="EMBL" id="ONM13060.1"/>
    </source>
</evidence>
<feature type="region of interest" description="Disordered" evidence="1">
    <location>
        <begin position="77"/>
        <end position="96"/>
    </location>
</feature>
<keyword evidence="4" id="KW-1185">Reference proteome</keyword>
<name>A0A1D6DWK8_MAIZE</name>
<reference evidence="2 4" key="1">
    <citation type="submission" date="2015-12" db="EMBL/GenBank/DDBJ databases">
        <title>Update maize B73 reference genome by single molecule sequencing technologies.</title>
        <authorList>
            <consortium name="Maize Genome Sequencing Project"/>
            <person name="Ware D."/>
        </authorList>
    </citation>
    <scope>NUCLEOTIDE SEQUENCE [LARGE SCALE GENOMIC DNA]</scope>
    <source>
        <strain evidence="4">cv. B73</strain>
        <tissue evidence="2">Seedling</tissue>
    </source>
</reference>
<dbReference type="EnsemblPlants" id="Zm00001eb068750_T001">
    <property type="protein sequence ID" value="Zm00001eb068750_P001"/>
    <property type="gene ID" value="Zm00001eb068750"/>
</dbReference>